<proteinExistence type="predicted"/>
<accession>A0MKT5</accession>
<gene>
    <name evidence="1" type="primary">P5a</name>
</gene>
<organism evidence="1">
    <name type="scientific">Cystovirus phi6</name>
    <dbReference type="NCBI Taxonomy" id="10879"/>
    <lineage>
        <taxon>Viruses</taxon>
        <taxon>Riboviria</taxon>
        <taxon>Orthornavirae</taxon>
        <taxon>Duplornaviricota</taxon>
        <taxon>Vidaverviricetes</taxon>
        <taxon>Mindivirales</taxon>
        <taxon>Cystoviridae</taxon>
        <taxon>Orthocystovirus</taxon>
        <taxon>Orthocystovirus phi6</taxon>
    </lineage>
</organism>
<dbReference type="Pfam" id="PF10464">
    <property type="entry name" value="Peptidase_U40"/>
    <property type="match status" value="1"/>
</dbReference>
<name>A0MKT5_9VIRU</name>
<dbReference type="MEROPS" id="U40.001"/>
<dbReference type="InterPro" id="IPR019505">
    <property type="entry name" value="Peptidase_U40"/>
</dbReference>
<dbReference type="Gene3D" id="1.10.530.50">
    <property type="entry name" value="Peptidase U40"/>
    <property type="match status" value="1"/>
</dbReference>
<dbReference type="EMBL" id="DQ978298">
    <property type="protein sequence ID" value="ABK35401.1"/>
    <property type="molecule type" value="Genomic_RNA"/>
</dbReference>
<protein>
    <submittedName>
        <fullName evidence="1">Membrane protein</fullName>
    </submittedName>
</protein>
<reference evidence="1" key="1">
    <citation type="submission" date="2006-08" db="EMBL/GenBank/DDBJ databases">
        <title>Lack of canalization during adaptation of the dsRNA bacteriophage phi-6 to a distantly related host.</title>
        <authorList>
            <person name="Duffy S."/>
            <person name="Burch C.L."/>
            <person name="Turner P.E."/>
        </authorList>
    </citation>
    <scope>NUCLEOTIDE SEQUENCE</scope>
    <source>
        <strain evidence="1">ERA1</strain>
    </source>
</reference>
<evidence type="ECO:0000313" key="1">
    <source>
        <dbReference type="EMBL" id="ABK35401.1"/>
    </source>
</evidence>
<sequence length="220" mass="24022">MSKDSAFAVQYSLRALGQKVRADGVVGSETRAALDALPENQKKAIVELQALLPKAQSVGNSRVRFTTAEVDSAVARISQKIGVPASYYQFLIPIENFVVAGGFETTVSGSFRGLGQFNRQTWNGLRRLGRNLPAFEEGSAQLNASLYAIGFLYLENKRAYEASFKGRVFTHEIAYLYHNQGAPAAEQYLTSGRLVYPKQSEAAVAAVAAARNQHVKESWA</sequence>
<dbReference type="InterPro" id="IPR038288">
    <property type="entry name" value="Gp5_sf"/>
</dbReference>